<dbReference type="PANTHER" id="PTHR34444">
    <property type="entry name" value="LOC361192"/>
    <property type="match status" value="1"/>
</dbReference>
<accession>A0ABD0VXT2</accession>
<dbReference type="Pfam" id="PF15074">
    <property type="entry name" value="CFAP90"/>
    <property type="match status" value="1"/>
</dbReference>
<organism evidence="2 3">
    <name type="scientific">Umbra pygmaea</name>
    <name type="common">Eastern mudminnow</name>
    <dbReference type="NCBI Taxonomy" id="75934"/>
    <lineage>
        <taxon>Eukaryota</taxon>
        <taxon>Metazoa</taxon>
        <taxon>Chordata</taxon>
        <taxon>Craniata</taxon>
        <taxon>Vertebrata</taxon>
        <taxon>Euteleostomi</taxon>
        <taxon>Actinopterygii</taxon>
        <taxon>Neopterygii</taxon>
        <taxon>Teleostei</taxon>
        <taxon>Protacanthopterygii</taxon>
        <taxon>Esociformes</taxon>
        <taxon>Umbridae</taxon>
        <taxon>Umbra</taxon>
    </lineage>
</organism>
<dbReference type="InterPro" id="IPR027901">
    <property type="entry name" value="CFAP90"/>
</dbReference>
<comment type="caution">
    <text evidence="2">The sequence shown here is derived from an EMBL/GenBank/DDBJ whole genome shotgun (WGS) entry which is preliminary data.</text>
</comment>
<sequence length="137" mass="15857">MDVSIEAKSKPLSNISVYSYIPARRTEPKEGTYYNTESKAKELSIYDCIHRRTEGYDNKLQRDDREHYKSRGLDQYSEESSRPVPVLASTEYGRRLPPLLYTPGRQYVRVSHICAEFFRKNGITRNVEEGYGSVVPV</sequence>
<gene>
    <name evidence="2" type="ORF">UPYG_G00335670</name>
</gene>
<evidence type="ECO:0000313" key="2">
    <source>
        <dbReference type="EMBL" id="KAL0962101.1"/>
    </source>
</evidence>
<feature type="compositionally biased region" description="Basic and acidic residues" evidence="1">
    <location>
        <begin position="59"/>
        <end position="72"/>
    </location>
</feature>
<feature type="region of interest" description="Disordered" evidence="1">
    <location>
        <begin position="59"/>
        <end position="85"/>
    </location>
</feature>
<name>A0ABD0VXT2_UMBPY</name>
<dbReference type="AlphaFoldDB" id="A0ABD0VXT2"/>
<dbReference type="Proteomes" id="UP001557470">
    <property type="component" value="Unassembled WGS sequence"/>
</dbReference>
<protein>
    <submittedName>
        <fullName evidence="2">Uncharacterized protein</fullName>
    </submittedName>
</protein>
<keyword evidence="3" id="KW-1185">Reference proteome</keyword>
<evidence type="ECO:0000313" key="3">
    <source>
        <dbReference type="Proteomes" id="UP001557470"/>
    </source>
</evidence>
<proteinExistence type="predicted"/>
<reference evidence="2 3" key="1">
    <citation type="submission" date="2024-06" db="EMBL/GenBank/DDBJ databases">
        <authorList>
            <person name="Pan Q."/>
            <person name="Wen M."/>
            <person name="Jouanno E."/>
            <person name="Zahm M."/>
            <person name="Klopp C."/>
            <person name="Cabau C."/>
            <person name="Louis A."/>
            <person name="Berthelot C."/>
            <person name="Parey E."/>
            <person name="Roest Crollius H."/>
            <person name="Montfort J."/>
            <person name="Robinson-Rechavi M."/>
            <person name="Bouchez O."/>
            <person name="Lampietro C."/>
            <person name="Lopez Roques C."/>
            <person name="Donnadieu C."/>
            <person name="Postlethwait J."/>
            <person name="Bobe J."/>
            <person name="Verreycken H."/>
            <person name="Guiguen Y."/>
        </authorList>
    </citation>
    <scope>NUCLEOTIDE SEQUENCE [LARGE SCALE GENOMIC DNA]</scope>
    <source>
        <strain evidence="2">Up_M1</strain>
        <tissue evidence="2">Testis</tissue>
    </source>
</reference>
<evidence type="ECO:0000256" key="1">
    <source>
        <dbReference type="SAM" id="MobiDB-lite"/>
    </source>
</evidence>
<dbReference type="EMBL" id="JAGEUA010000011">
    <property type="protein sequence ID" value="KAL0962101.1"/>
    <property type="molecule type" value="Genomic_DNA"/>
</dbReference>
<dbReference type="PANTHER" id="PTHR34444:SF1">
    <property type="entry name" value="CILIA- AND FLAGELLA-ASSOCIATED PROTEIN 90"/>
    <property type="match status" value="1"/>
</dbReference>